<gene>
    <name evidence="2" type="ORF">FTOL_01016</name>
</gene>
<reference evidence="2" key="1">
    <citation type="submission" date="2018-03" db="EMBL/GenBank/DDBJ databases">
        <authorList>
            <person name="Guldener U."/>
        </authorList>
    </citation>
    <scope>NUCLEOTIDE SEQUENCE</scope>
</reference>
<organism evidence="2 3">
    <name type="scientific">Fusarium torulosum</name>
    <dbReference type="NCBI Taxonomy" id="33205"/>
    <lineage>
        <taxon>Eukaryota</taxon>
        <taxon>Fungi</taxon>
        <taxon>Dikarya</taxon>
        <taxon>Ascomycota</taxon>
        <taxon>Pezizomycotina</taxon>
        <taxon>Sordariomycetes</taxon>
        <taxon>Hypocreomycetidae</taxon>
        <taxon>Hypocreales</taxon>
        <taxon>Nectriaceae</taxon>
        <taxon>Fusarium</taxon>
    </lineage>
</organism>
<dbReference type="AlphaFoldDB" id="A0AAE8LZL8"/>
<protein>
    <submittedName>
        <fullName evidence="2">Uncharacterized protein</fullName>
    </submittedName>
</protein>
<name>A0AAE8LZL8_9HYPO</name>
<dbReference type="Proteomes" id="UP001187734">
    <property type="component" value="Unassembled WGS sequence"/>
</dbReference>
<evidence type="ECO:0000313" key="2">
    <source>
        <dbReference type="EMBL" id="SPJ71288.1"/>
    </source>
</evidence>
<comment type="caution">
    <text evidence="2">The sequence shown here is derived from an EMBL/GenBank/DDBJ whole genome shotgun (WGS) entry which is preliminary data.</text>
</comment>
<proteinExistence type="predicted"/>
<feature type="compositionally biased region" description="Basic residues" evidence="1">
    <location>
        <begin position="1"/>
        <end position="10"/>
    </location>
</feature>
<accession>A0AAE8LZL8</accession>
<evidence type="ECO:0000313" key="3">
    <source>
        <dbReference type="Proteomes" id="UP001187734"/>
    </source>
</evidence>
<evidence type="ECO:0000256" key="1">
    <source>
        <dbReference type="SAM" id="MobiDB-lite"/>
    </source>
</evidence>
<feature type="compositionally biased region" description="Polar residues" evidence="1">
    <location>
        <begin position="12"/>
        <end position="21"/>
    </location>
</feature>
<dbReference type="EMBL" id="ONZP01000035">
    <property type="protein sequence ID" value="SPJ71288.1"/>
    <property type="molecule type" value="Genomic_DNA"/>
</dbReference>
<feature type="region of interest" description="Disordered" evidence="1">
    <location>
        <begin position="1"/>
        <end position="21"/>
    </location>
</feature>
<sequence>MSPHRKKKKANGISQTPRSATHTMLRVPTQETTLEFPVNIGRMSICPVWKDLKSLRKGEVLEIKGLDFKDPQAKRAIEIVLGLVHGDDVLVDYRGDPRLLLYMTEVHKALGSPKHTCHAEQRLEPDDSGHSSFFRGITNVIFDVGREEKYLYRVNGWLLFALVADRIDLYPVKILVRNNLVLFCRSEQQSLPDEVKDSIGDGEWEELQRLNMVDNAMLEMRKCYVDTIFKCLRLLSHQLEHFEKGGGTMLKLSDTLLLRIPPRAQGVTSLASVRQFVWGSCHRPNTRHMRDGREYLV</sequence>
<keyword evidence="3" id="KW-1185">Reference proteome</keyword>